<dbReference type="Proteomes" id="UP000199233">
    <property type="component" value="Unassembled WGS sequence"/>
</dbReference>
<proteinExistence type="predicted"/>
<protein>
    <submittedName>
        <fullName evidence="1">CoA-transferase family III</fullName>
    </submittedName>
</protein>
<name>A0A1H9M2I7_9GAMM</name>
<keyword evidence="2" id="KW-1185">Reference proteome</keyword>
<dbReference type="SUPFAM" id="SSF89796">
    <property type="entry name" value="CoA-transferase family III (CaiB/BaiF)"/>
    <property type="match status" value="2"/>
</dbReference>
<keyword evidence="1" id="KW-0808">Transferase</keyword>
<dbReference type="GO" id="GO:0016740">
    <property type="term" value="F:transferase activity"/>
    <property type="evidence" value="ECO:0007669"/>
    <property type="project" value="UniProtKB-KW"/>
</dbReference>
<evidence type="ECO:0000313" key="2">
    <source>
        <dbReference type="Proteomes" id="UP000199233"/>
    </source>
</evidence>
<dbReference type="STRING" id="489703.SAMN04488038_11852"/>
<dbReference type="Pfam" id="PF02515">
    <property type="entry name" value="CoA_transf_3"/>
    <property type="match status" value="1"/>
</dbReference>
<dbReference type="PANTHER" id="PTHR48228:SF5">
    <property type="entry name" value="ALPHA-METHYLACYL-COA RACEMASE"/>
    <property type="match status" value="1"/>
</dbReference>
<sequence>MATAASPLAEADFATRYAQHLLAQLQAGPLHSAAAPPGLQRHPAIAWAQSGLMPLCGEPEGAPQLCPLPLPSCADAALAALAQLSGAAALRGFSGAQLLSERAALMQLTRGGAISAGGACHLLDTREGGIALSLPREEDWELLPAWLQDGQAVDVGDWSALQARLVLQARDELLERAQLLGLACAADVDAASQAVPWLRVLHGAPLHGVNAPRRPPRVLELASLWAGPLCGHLLQLAGAEVVKLESWQRPDGARRGNRDFYDLLNAGKRSVALDFASREGRAQLRALIAHADIVIEGSRPRALRQLGIVAEELLAEQPRLSWIAISAYGRSAEQELRIGYGDDVGVGAGLSAIQAQACGQRMFIGDAIADPLAGLHAALAAWASHASGGGRLIEVSLCGVLRHIVESARLPEAAAWRERYVRWMAAAGTPATPVPRRAPALAAALGADTQSLLRDWAVPC</sequence>
<gene>
    <name evidence="1" type="ORF">SAMN04488038_11852</name>
</gene>
<evidence type="ECO:0000313" key="1">
    <source>
        <dbReference type="EMBL" id="SER17910.1"/>
    </source>
</evidence>
<dbReference type="PANTHER" id="PTHR48228">
    <property type="entry name" value="SUCCINYL-COA--D-CITRAMALATE COA-TRANSFERASE"/>
    <property type="match status" value="1"/>
</dbReference>
<dbReference type="InterPro" id="IPR050509">
    <property type="entry name" value="CoA-transferase_III"/>
</dbReference>
<dbReference type="EMBL" id="FOFS01000018">
    <property type="protein sequence ID" value="SER17910.1"/>
    <property type="molecule type" value="Genomic_DNA"/>
</dbReference>
<dbReference type="OrthoDB" id="4909260at2"/>
<dbReference type="Gene3D" id="3.40.50.10540">
    <property type="entry name" value="Crotonobetainyl-coa:carnitine coa-transferase, domain 1"/>
    <property type="match status" value="1"/>
</dbReference>
<accession>A0A1H9M2I7</accession>
<dbReference type="AlphaFoldDB" id="A0A1H9M2I7"/>
<dbReference type="InterPro" id="IPR003673">
    <property type="entry name" value="CoA-Trfase_fam_III"/>
</dbReference>
<reference evidence="1 2" key="1">
    <citation type="submission" date="2016-10" db="EMBL/GenBank/DDBJ databases">
        <authorList>
            <person name="de Groot N.N."/>
        </authorList>
    </citation>
    <scope>NUCLEOTIDE SEQUENCE [LARGE SCALE GENOMIC DNA]</scope>
    <source>
        <strain evidence="1 2">DSM 25927</strain>
    </source>
</reference>
<dbReference type="InterPro" id="IPR023606">
    <property type="entry name" value="CoA-Trfase_III_dom_1_sf"/>
</dbReference>
<organism evidence="1 2">
    <name type="scientific">Solimonas aquatica</name>
    <dbReference type="NCBI Taxonomy" id="489703"/>
    <lineage>
        <taxon>Bacteria</taxon>
        <taxon>Pseudomonadati</taxon>
        <taxon>Pseudomonadota</taxon>
        <taxon>Gammaproteobacteria</taxon>
        <taxon>Nevskiales</taxon>
        <taxon>Nevskiaceae</taxon>
        <taxon>Solimonas</taxon>
    </lineage>
</organism>
<dbReference type="RefSeq" id="WP_143069011.1">
    <property type="nucleotide sequence ID" value="NZ_FOFS01000018.1"/>
</dbReference>